<evidence type="ECO:0000256" key="3">
    <source>
        <dbReference type="ARBA" id="ARBA00022571"/>
    </source>
</evidence>
<evidence type="ECO:0000259" key="9">
    <source>
        <dbReference type="Pfam" id="PF20979"/>
    </source>
</evidence>
<evidence type="ECO:0000313" key="10">
    <source>
        <dbReference type="EMBL" id="KAF2676796.1"/>
    </source>
</evidence>
<evidence type="ECO:0000256" key="1">
    <source>
        <dbReference type="ARBA" id="ARBA00004967"/>
    </source>
</evidence>
<protein>
    <recommendedName>
        <fullName evidence="2">argininosuccinate synthase</fullName>
        <ecNumber evidence="2">6.3.4.5</ecNumber>
    </recommendedName>
</protein>
<dbReference type="GO" id="GO:0005524">
    <property type="term" value="F:ATP binding"/>
    <property type="evidence" value="ECO:0007669"/>
    <property type="project" value="UniProtKB-KW"/>
</dbReference>
<dbReference type="GO" id="GO:0000053">
    <property type="term" value="P:argininosuccinate metabolic process"/>
    <property type="evidence" value="ECO:0007669"/>
    <property type="project" value="TreeGrafter"/>
</dbReference>
<dbReference type="InterPro" id="IPR048268">
    <property type="entry name" value="Arginosuc_syn_C"/>
</dbReference>
<dbReference type="Gene3D" id="3.90.1260.10">
    <property type="entry name" value="Argininosuccinate synthetase, chain A, domain 2"/>
    <property type="match status" value="1"/>
</dbReference>
<dbReference type="EMBL" id="MU005629">
    <property type="protein sequence ID" value="KAF2676796.1"/>
    <property type="molecule type" value="Genomic_DNA"/>
</dbReference>
<keyword evidence="7" id="KW-0067">ATP-binding</keyword>
<dbReference type="InterPro" id="IPR001518">
    <property type="entry name" value="Arginosuc_synth"/>
</dbReference>
<dbReference type="EC" id="6.3.4.5" evidence="2"/>
<evidence type="ECO:0000256" key="2">
    <source>
        <dbReference type="ARBA" id="ARBA00012286"/>
    </source>
</evidence>
<dbReference type="PANTHER" id="PTHR11587:SF2">
    <property type="entry name" value="ARGININOSUCCINATE SYNTHASE"/>
    <property type="match status" value="1"/>
</dbReference>
<evidence type="ECO:0000256" key="4">
    <source>
        <dbReference type="ARBA" id="ARBA00022598"/>
    </source>
</evidence>
<dbReference type="AlphaFoldDB" id="A0A6G1IF00"/>
<keyword evidence="5" id="KW-0028">Amino-acid biosynthesis</keyword>
<evidence type="ECO:0000256" key="8">
    <source>
        <dbReference type="SAM" id="MobiDB-lite"/>
    </source>
</evidence>
<comment type="pathway">
    <text evidence="1">Amino-acid biosynthesis; L-arginine biosynthesis; L-arginine from L-ornithine and carbamoyl phosphate: step 2/3.</text>
</comment>
<sequence length="154" mass="17839">MTSRARYHGLSQPPPQSRQGRPPALRRHAHLDLEGFVMDAQVRSIRDQFVTHHWSYQLYNGMYFSPECEFVENSLLFSQRRVNGKVRLKLYKGNAYVFGRSSKTEKLYSEEEASMDTLNNFSPMDTTSFIAIQSIRVKKYGLQKQKEGANLSRA</sequence>
<dbReference type="OrthoDB" id="1688907at2759"/>
<evidence type="ECO:0000256" key="6">
    <source>
        <dbReference type="ARBA" id="ARBA00022741"/>
    </source>
</evidence>
<dbReference type="UniPathway" id="UPA00068">
    <property type="reaction ID" value="UER00113"/>
</dbReference>
<dbReference type="PANTHER" id="PTHR11587">
    <property type="entry name" value="ARGININOSUCCINATE SYNTHASE"/>
    <property type="match status" value="1"/>
</dbReference>
<feature type="domain" description="Arginosuccinate synthase C-terminal" evidence="9">
    <location>
        <begin position="27"/>
        <end position="140"/>
    </location>
</feature>
<dbReference type="GO" id="GO:0005737">
    <property type="term" value="C:cytoplasm"/>
    <property type="evidence" value="ECO:0007669"/>
    <property type="project" value="TreeGrafter"/>
</dbReference>
<dbReference type="GO" id="GO:0004055">
    <property type="term" value="F:argininosuccinate synthase activity"/>
    <property type="evidence" value="ECO:0007669"/>
    <property type="project" value="UniProtKB-EC"/>
</dbReference>
<keyword evidence="3" id="KW-0055">Arginine biosynthesis</keyword>
<dbReference type="Proteomes" id="UP000799291">
    <property type="component" value="Unassembled WGS sequence"/>
</dbReference>
<accession>A0A6G1IF00</accession>
<dbReference type="Pfam" id="PF20979">
    <property type="entry name" value="Arginosuc_syn_C"/>
    <property type="match status" value="1"/>
</dbReference>
<evidence type="ECO:0000256" key="7">
    <source>
        <dbReference type="ARBA" id="ARBA00022840"/>
    </source>
</evidence>
<feature type="region of interest" description="Disordered" evidence="8">
    <location>
        <begin position="1"/>
        <end position="24"/>
    </location>
</feature>
<reference evidence="10" key="1">
    <citation type="journal article" date="2020" name="Stud. Mycol.">
        <title>101 Dothideomycetes genomes: a test case for predicting lifestyles and emergence of pathogens.</title>
        <authorList>
            <person name="Haridas S."/>
            <person name="Albert R."/>
            <person name="Binder M."/>
            <person name="Bloem J."/>
            <person name="Labutti K."/>
            <person name="Salamov A."/>
            <person name="Andreopoulos B."/>
            <person name="Baker S."/>
            <person name="Barry K."/>
            <person name="Bills G."/>
            <person name="Bluhm B."/>
            <person name="Cannon C."/>
            <person name="Castanera R."/>
            <person name="Culley D."/>
            <person name="Daum C."/>
            <person name="Ezra D."/>
            <person name="Gonzalez J."/>
            <person name="Henrissat B."/>
            <person name="Kuo A."/>
            <person name="Liang C."/>
            <person name="Lipzen A."/>
            <person name="Lutzoni F."/>
            <person name="Magnuson J."/>
            <person name="Mondo S."/>
            <person name="Nolan M."/>
            <person name="Ohm R."/>
            <person name="Pangilinan J."/>
            <person name="Park H.-J."/>
            <person name="Ramirez L."/>
            <person name="Alfaro M."/>
            <person name="Sun H."/>
            <person name="Tritt A."/>
            <person name="Yoshinaga Y."/>
            <person name="Zwiers L.-H."/>
            <person name="Turgeon B."/>
            <person name="Goodwin S."/>
            <person name="Spatafora J."/>
            <person name="Crous P."/>
            <person name="Grigoriev I."/>
        </authorList>
    </citation>
    <scope>NUCLEOTIDE SEQUENCE</scope>
    <source>
        <strain evidence="10">CBS 122367</strain>
    </source>
</reference>
<gene>
    <name evidence="10" type="ORF">K458DRAFT_481654</name>
</gene>
<dbReference type="SUPFAM" id="SSF69864">
    <property type="entry name" value="Argininosuccinate synthetase, C-terminal domain"/>
    <property type="match status" value="1"/>
</dbReference>
<evidence type="ECO:0000313" key="11">
    <source>
        <dbReference type="Proteomes" id="UP000799291"/>
    </source>
</evidence>
<keyword evidence="4" id="KW-0436">Ligase</keyword>
<organism evidence="10 11">
    <name type="scientific">Lentithecium fluviatile CBS 122367</name>
    <dbReference type="NCBI Taxonomy" id="1168545"/>
    <lineage>
        <taxon>Eukaryota</taxon>
        <taxon>Fungi</taxon>
        <taxon>Dikarya</taxon>
        <taxon>Ascomycota</taxon>
        <taxon>Pezizomycotina</taxon>
        <taxon>Dothideomycetes</taxon>
        <taxon>Pleosporomycetidae</taxon>
        <taxon>Pleosporales</taxon>
        <taxon>Massarineae</taxon>
        <taxon>Lentitheciaceae</taxon>
        <taxon>Lentithecium</taxon>
    </lineage>
</organism>
<dbReference type="GO" id="GO:0006526">
    <property type="term" value="P:L-arginine biosynthetic process"/>
    <property type="evidence" value="ECO:0007669"/>
    <property type="project" value="UniProtKB-UniPathway"/>
</dbReference>
<keyword evidence="11" id="KW-1185">Reference proteome</keyword>
<proteinExistence type="predicted"/>
<evidence type="ECO:0000256" key="5">
    <source>
        <dbReference type="ARBA" id="ARBA00022605"/>
    </source>
</evidence>
<dbReference type="GO" id="GO:0000050">
    <property type="term" value="P:urea cycle"/>
    <property type="evidence" value="ECO:0007669"/>
    <property type="project" value="TreeGrafter"/>
</dbReference>
<dbReference type="InterPro" id="IPR024074">
    <property type="entry name" value="AS_cat/multimer_dom_body"/>
</dbReference>
<keyword evidence="6" id="KW-0547">Nucleotide-binding</keyword>
<name>A0A6G1IF00_9PLEO</name>